<proteinExistence type="predicted"/>
<reference evidence="2" key="1">
    <citation type="submission" date="2018-09" db="EMBL/GenBank/DDBJ databases">
        <authorList>
            <person name="Zhu H."/>
        </authorList>
    </citation>
    <scope>NUCLEOTIDE SEQUENCE [LARGE SCALE GENOMIC DNA]</scope>
    <source>
        <strain evidence="2">K2R23-3</strain>
    </source>
</reference>
<dbReference type="RefSeq" id="WP_119883729.1">
    <property type="nucleotide sequence ID" value="NZ_CP032418.1"/>
</dbReference>
<dbReference type="Proteomes" id="UP000265725">
    <property type="component" value="Chromosome"/>
</dbReference>
<sequence length="106" mass="11747">MPIKNNVQVKFGTGDVGAVLAYSEENNWGMIQFEEIEQLPIGDVVANDSPTTSVNDAPVSLVFEKVESIDVVLFQLGRLRDLMAGSNIYEVKKRKYKVKNSKSPSN</sequence>
<dbReference type="OrthoDB" id="2454564at2"/>
<accession>A0A385YWS4</accession>
<organism evidence="1 2">
    <name type="scientific">Paenisporosarcina cavernae</name>
    <dbReference type="NCBI Taxonomy" id="2320858"/>
    <lineage>
        <taxon>Bacteria</taxon>
        <taxon>Bacillati</taxon>
        <taxon>Bacillota</taxon>
        <taxon>Bacilli</taxon>
        <taxon>Bacillales</taxon>
        <taxon>Caryophanaceae</taxon>
        <taxon>Paenisporosarcina</taxon>
    </lineage>
</organism>
<evidence type="ECO:0000313" key="1">
    <source>
        <dbReference type="EMBL" id="AYC29993.1"/>
    </source>
</evidence>
<protein>
    <submittedName>
        <fullName evidence="1">Uncharacterized protein</fullName>
    </submittedName>
</protein>
<dbReference type="AlphaFoldDB" id="A0A385YWS4"/>
<dbReference type="KEGG" id="paek:D3873_08960"/>
<dbReference type="EMBL" id="CP032418">
    <property type="protein sequence ID" value="AYC29993.1"/>
    <property type="molecule type" value="Genomic_DNA"/>
</dbReference>
<evidence type="ECO:0000313" key="2">
    <source>
        <dbReference type="Proteomes" id="UP000265725"/>
    </source>
</evidence>
<gene>
    <name evidence="1" type="ORF">D3873_08960</name>
</gene>
<name>A0A385YWS4_9BACL</name>
<keyword evidence="2" id="KW-1185">Reference proteome</keyword>